<proteinExistence type="predicted"/>
<dbReference type="PROSITE" id="PS51257">
    <property type="entry name" value="PROKAR_LIPOPROTEIN"/>
    <property type="match status" value="1"/>
</dbReference>
<protein>
    <submittedName>
        <fullName evidence="3">YhcN/YlaJ family sporulation lipoprotein</fullName>
    </submittedName>
</protein>
<feature type="region of interest" description="Disordered" evidence="1">
    <location>
        <begin position="165"/>
        <end position="218"/>
    </location>
</feature>
<evidence type="ECO:0000313" key="4">
    <source>
        <dbReference type="Proteomes" id="UP000309676"/>
    </source>
</evidence>
<dbReference type="InterPro" id="IPR014247">
    <property type="entry name" value="Spore_lipoprot_YhcN/YlaJ"/>
</dbReference>
<feature type="compositionally biased region" description="Basic and acidic residues" evidence="1">
    <location>
        <begin position="184"/>
        <end position="195"/>
    </location>
</feature>
<dbReference type="Proteomes" id="UP000309676">
    <property type="component" value="Unassembled WGS sequence"/>
</dbReference>
<keyword evidence="3" id="KW-0449">Lipoprotein</keyword>
<evidence type="ECO:0000256" key="1">
    <source>
        <dbReference type="SAM" id="MobiDB-lite"/>
    </source>
</evidence>
<gene>
    <name evidence="3" type="ORF">FE782_20310</name>
</gene>
<evidence type="ECO:0000256" key="2">
    <source>
        <dbReference type="SAM" id="SignalP"/>
    </source>
</evidence>
<dbReference type="AlphaFoldDB" id="A0A5R9GCI0"/>
<dbReference type="OrthoDB" id="2381329at2"/>
<feature type="chain" id="PRO_5038438173" evidence="2">
    <location>
        <begin position="21"/>
        <end position="218"/>
    </location>
</feature>
<dbReference type="GO" id="GO:0030435">
    <property type="term" value="P:sporulation resulting in formation of a cellular spore"/>
    <property type="evidence" value="ECO:0007669"/>
    <property type="project" value="InterPro"/>
</dbReference>
<reference evidence="3 4" key="1">
    <citation type="submission" date="2019-05" db="EMBL/GenBank/DDBJ databases">
        <authorList>
            <person name="Narsing Rao M.P."/>
            <person name="Li W.J."/>
        </authorList>
    </citation>
    <scope>NUCLEOTIDE SEQUENCE [LARGE SCALE GENOMIC DNA]</scope>
    <source>
        <strain evidence="3 4">SYSU_K30003</strain>
    </source>
</reference>
<organism evidence="3 4">
    <name type="scientific">Paenibacillus antri</name>
    <dbReference type="NCBI Taxonomy" id="2582848"/>
    <lineage>
        <taxon>Bacteria</taxon>
        <taxon>Bacillati</taxon>
        <taxon>Bacillota</taxon>
        <taxon>Bacilli</taxon>
        <taxon>Bacillales</taxon>
        <taxon>Paenibacillaceae</taxon>
        <taxon>Paenibacillus</taxon>
    </lineage>
</organism>
<sequence>MRKQKLGLSGALFLALTVVAACSGNGGAGAEAKQTDDTYRVRVQQSAPERDEERSRATEARLEQLAESIQEVKHANCVIVGDTAIVGIDVGGDVERSRVGTIKYAVAEALRKDPVGINAIVTADMDLNHRLQEIRQDMQNGRPMQGIAEELADIVGRIVPQLPRDIEQRRQVPNDPKAATQEQGVKEIESSRDGRSTPPSNAGEPRDNRDFADHPNRR</sequence>
<feature type="compositionally biased region" description="Basic and acidic residues" evidence="1">
    <location>
        <begin position="204"/>
        <end position="218"/>
    </location>
</feature>
<evidence type="ECO:0000313" key="3">
    <source>
        <dbReference type="EMBL" id="TLS50373.1"/>
    </source>
</evidence>
<dbReference type="NCBIfam" id="TIGR02898">
    <property type="entry name" value="spore_YhcN_YlaJ"/>
    <property type="match status" value="1"/>
</dbReference>
<feature type="region of interest" description="Disordered" evidence="1">
    <location>
        <begin position="27"/>
        <end position="56"/>
    </location>
</feature>
<dbReference type="EMBL" id="VCIW01000015">
    <property type="protein sequence ID" value="TLS50373.1"/>
    <property type="molecule type" value="Genomic_DNA"/>
</dbReference>
<name>A0A5R9GCI0_9BACL</name>
<dbReference type="RefSeq" id="WP_138196083.1">
    <property type="nucleotide sequence ID" value="NZ_VCIW01000015.1"/>
</dbReference>
<dbReference type="Pfam" id="PF09580">
    <property type="entry name" value="Spore_YhcN_YlaJ"/>
    <property type="match status" value="1"/>
</dbReference>
<dbReference type="InterPro" id="IPR019076">
    <property type="entry name" value="Spore_lipoprot_YhcN/YlaJ-like"/>
</dbReference>
<accession>A0A5R9GCI0</accession>
<comment type="caution">
    <text evidence="3">The sequence shown here is derived from an EMBL/GenBank/DDBJ whole genome shotgun (WGS) entry which is preliminary data.</text>
</comment>
<feature type="signal peptide" evidence="2">
    <location>
        <begin position="1"/>
        <end position="20"/>
    </location>
</feature>
<keyword evidence="4" id="KW-1185">Reference proteome</keyword>
<keyword evidence="2" id="KW-0732">Signal</keyword>